<dbReference type="Gene3D" id="2.70.70.10">
    <property type="entry name" value="Glucose Permease (Domain IIA)"/>
    <property type="match status" value="1"/>
</dbReference>
<dbReference type="AlphaFoldDB" id="A0A9X4H8Q2"/>
<dbReference type="InterPro" id="IPR050570">
    <property type="entry name" value="Cell_wall_metabolism_enzyme"/>
</dbReference>
<feature type="compositionally biased region" description="Low complexity" evidence="2">
    <location>
        <begin position="207"/>
        <end position="217"/>
    </location>
</feature>
<dbReference type="CDD" id="cd12797">
    <property type="entry name" value="M23_peptidase"/>
    <property type="match status" value="1"/>
</dbReference>
<feature type="coiled-coil region" evidence="1">
    <location>
        <begin position="49"/>
        <end position="146"/>
    </location>
</feature>
<dbReference type="Gene3D" id="6.10.250.3150">
    <property type="match status" value="1"/>
</dbReference>
<feature type="compositionally biased region" description="Low complexity" evidence="2">
    <location>
        <begin position="275"/>
        <end position="285"/>
    </location>
</feature>
<evidence type="ECO:0000313" key="4">
    <source>
        <dbReference type="EMBL" id="MDC8639658.1"/>
    </source>
</evidence>
<gene>
    <name evidence="4" type="ORF">NY667_18080</name>
</gene>
<reference evidence="4" key="1">
    <citation type="journal article" date="2022" name="Phytopathology">
        <title>Whole genome sequencing-based tracing of a 2022 introduction and outbreak of Xanthomonas hortorum pv. pelargonii.</title>
        <authorList>
            <person name="Iruegas Bocardo F."/>
            <person name="Weisberg A.J."/>
            <person name="Riutta E.R."/>
            <person name="Kilday K.B."/>
            <person name="Bonkowski J.C."/>
            <person name="Creswell T.C."/>
            <person name="Daughtrey M."/>
            <person name="Rane K.K."/>
            <person name="Grunwald N.J."/>
            <person name="Chang J.H."/>
            <person name="Putnam M."/>
        </authorList>
    </citation>
    <scope>NUCLEOTIDE SEQUENCE</scope>
    <source>
        <strain evidence="4">22-338</strain>
    </source>
</reference>
<feature type="compositionally biased region" description="Basic and acidic residues" evidence="2">
    <location>
        <begin position="288"/>
        <end position="300"/>
    </location>
</feature>
<dbReference type="SUPFAM" id="SSF51261">
    <property type="entry name" value="Duplicated hybrid motif"/>
    <property type="match status" value="1"/>
</dbReference>
<dbReference type="RefSeq" id="WP_104551609.1">
    <property type="nucleotide sequence ID" value="NZ_CP168173.1"/>
</dbReference>
<reference evidence="4" key="2">
    <citation type="submission" date="2022-08" db="EMBL/GenBank/DDBJ databases">
        <authorList>
            <person name="Iruegas-Bocardo F."/>
            <person name="Weisberg A.J."/>
            <person name="Riutta E.R."/>
            <person name="Kilday K."/>
            <person name="Bonkowski J.C."/>
            <person name="Creswell T."/>
            <person name="Daughtrey M.L."/>
            <person name="Rane K."/>
            <person name="Grunwald N.J."/>
            <person name="Chang J.H."/>
            <person name="Putnam M.L."/>
        </authorList>
    </citation>
    <scope>NUCLEOTIDE SEQUENCE</scope>
    <source>
        <strain evidence="4">22-338</strain>
    </source>
</reference>
<sequence>MPPSPAPRSRLPLAPATGRSRAWLAAAMLACALLACTLLGSAGASAQSQREAERKLQQLRDELKTITADRRELEGKRGTAAQQLRQADEKVAKTARALSETESAMREQEQHLSKLQQDRAQLQRGLQTQRAQLAALLRAADQLGRNAPLKVLLSQDTVGDATRRLADHRYVQNARAQRIQALTTQLEALAKVEQDIASRRQALDSARAQQKAQASSLQKDRSQQAVTVAQLDDRYKQRAEREKALGQDAKSLEQLLANLRAAAAKAEAERRAAAKRAAAEAAAQAKRAKTDRTDRPDRPGKTPPKVIASTPAPKVGGLSWPVSGNLLARFNATLPDGHTSKGVLIGAPKGSTVSAVADGTVVFSDWMTGYGMILIVDHGNGYMSLYAHNDTLLRDAGASIKRGEAVAKVGSSGGQGVPALYFELRRNGQPVDPSSWLQRR</sequence>
<dbReference type="EMBL" id="JANWTP010000074">
    <property type="protein sequence ID" value="MDC8639658.1"/>
    <property type="molecule type" value="Genomic_DNA"/>
</dbReference>
<name>A0A9X4H8Q2_9XANT</name>
<keyword evidence="1" id="KW-0175">Coiled coil</keyword>
<accession>A0A9X4H8Q2</accession>
<proteinExistence type="predicted"/>
<protein>
    <submittedName>
        <fullName evidence="4">Peptidoglycan DD-metalloendopeptidase family protein</fullName>
    </submittedName>
</protein>
<dbReference type="FunFam" id="2.70.70.10:FF:000003">
    <property type="entry name" value="Murein hydrolase activator EnvC"/>
    <property type="match status" value="1"/>
</dbReference>
<evidence type="ECO:0000256" key="1">
    <source>
        <dbReference type="SAM" id="Coils"/>
    </source>
</evidence>
<feature type="domain" description="M23ase beta-sheet core" evidence="3">
    <location>
        <begin position="339"/>
        <end position="433"/>
    </location>
</feature>
<evidence type="ECO:0000259" key="3">
    <source>
        <dbReference type="Pfam" id="PF01551"/>
    </source>
</evidence>
<dbReference type="PANTHER" id="PTHR21666:SF270">
    <property type="entry name" value="MUREIN HYDROLASE ACTIVATOR ENVC"/>
    <property type="match status" value="1"/>
</dbReference>
<dbReference type="GO" id="GO:0004222">
    <property type="term" value="F:metalloendopeptidase activity"/>
    <property type="evidence" value="ECO:0007669"/>
    <property type="project" value="TreeGrafter"/>
</dbReference>
<organism evidence="4 5">
    <name type="scientific">Xanthomonas hortorum pv. hederae</name>
    <dbReference type="NCBI Taxonomy" id="453603"/>
    <lineage>
        <taxon>Bacteria</taxon>
        <taxon>Pseudomonadati</taxon>
        <taxon>Pseudomonadota</taxon>
        <taxon>Gammaproteobacteria</taxon>
        <taxon>Lysobacterales</taxon>
        <taxon>Lysobacteraceae</taxon>
        <taxon>Xanthomonas</taxon>
    </lineage>
</organism>
<feature type="region of interest" description="Disordered" evidence="2">
    <location>
        <begin position="207"/>
        <end position="229"/>
    </location>
</feature>
<evidence type="ECO:0000256" key="2">
    <source>
        <dbReference type="SAM" id="MobiDB-lite"/>
    </source>
</evidence>
<dbReference type="InterPro" id="IPR011055">
    <property type="entry name" value="Dup_hybrid_motif"/>
</dbReference>
<dbReference type="Proteomes" id="UP001140230">
    <property type="component" value="Unassembled WGS sequence"/>
</dbReference>
<feature type="region of interest" description="Disordered" evidence="2">
    <location>
        <begin position="275"/>
        <end position="313"/>
    </location>
</feature>
<evidence type="ECO:0000313" key="5">
    <source>
        <dbReference type="Proteomes" id="UP001140230"/>
    </source>
</evidence>
<comment type="caution">
    <text evidence="4">The sequence shown here is derived from an EMBL/GenBank/DDBJ whole genome shotgun (WGS) entry which is preliminary data.</text>
</comment>
<dbReference type="Pfam" id="PF01551">
    <property type="entry name" value="Peptidase_M23"/>
    <property type="match status" value="1"/>
</dbReference>
<dbReference type="InterPro" id="IPR016047">
    <property type="entry name" value="M23ase_b-sheet_dom"/>
</dbReference>
<dbReference type="PANTHER" id="PTHR21666">
    <property type="entry name" value="PEPTIDASE-RELATED"/>
    <property type="match status" value="1"/>
</dbReference>